<dbReference type="InterPro" id="IPR038268">
    <property type="entry name" value="RHH_sf"/>
</dbReference>
<feature type="domain" description="Peptidoglycan binding-like" evidence="2">
    <location>
        <begin position="195"/>
        <end position="250"/>
    </location>
</feature>
<dbReference type="Pfam" id="PF00182">
    <property type="entry name" value="Glyco_hydro_19"/>
    <property type="match status" value="1"/>
</dbReference>
<reference evidence="4" key="1">
    <citation type="journal article" date="2014" name="Int. J. Syst. Evol. Microbiol.">
        <title>Complete genome sequence of Corynebacterium casei LMG S-19264T (=DSM 44701T), isolated from a smear-ripened cheese.</title>
        <authorList>
            <consortium name="US DOE Joint Genome Institute (JGI-PGF)"/>
            <person name="Walter F."/>
            <person name="Albersmeier A."/>
            <person name="Kalinowski J."/>
            <person name="Ruckert C."/>
        </authorList>
    </citation>
    <scope>NUCLEOTIDE SEQUENCE</scope>
    <source>
        <strain evidence="4">VKM B-1513</strain>
    </source>
</reference>
<dbReference type="GO" id="GO:0006032">
    <property type="term" value="P:chitin catabolic process"/>
    <property type="evidence" value="ECO:0007669"/>
    <property type="project" value="InterPro"/>
</dbReference>
<dbReference type="Pfam" id="PF01471">
    <property type="entry name" value="PG_binding_1"/>
    <property type="match status" value="1"/>
</dbReference>
<dbReference type="Gene3D" id="1.10.530.10">
    <property type="match status" value="1"/>
</dbReference>
<reference evidence="4" key="2">
    <citation type="submission" date="2023-01" db="EMBL/GenBank/DDBJ databases">
        <authorList>
            <person name="Sun Q."/>
            <person name="Evtushenko L."/>
        </authorList>
    </citation>
    <scope>NUCLEOTIDE SEQUENCE</scope>
    <source>
        <strain evidence="4">VKM B-1513</strain>
    </source>
</reference>
<evidence type="ECO:0000259" key="3">
    <source>
        <dbReference type="Pfam" id="PF13467"/>
    </source>
</evidence>
<accession>A0A9W6ILR0</accession>
<dbReference type="GO" id="GO:0016998">
    <property type="term" value="P:cell wall macromolecule catabolic process"/>
    <property type="evidence" value="ECO:0007669"/>
    <property type="project" value="InterPro"/>
</dbReference>
<dbReference type="InterPro" id="IPR036366">
    <property type="entry name" value="PGBDSf"/>
</dbReference>
<comment type="caution">
    <text evidence="4">The sequence shown here is derived from an EMBL/GenBank/DDBJ whole genome shotgun (WGS) entry which is preliminary data.</text>
</comment>
<keyword evidence="5" id="KW-1185">Reference proteome</keyword>
<proteinExistence type="predicted"/>
<dbReference type="Proteomes" id="UP001143486">
    <property type="component" value="Unassembled WGS sequence"/>
</dbReference>
<evidence type="ECO:0000259" key="1">
    <source>
        <dbReference type="Pfam" id="PF00182"/>
    </source>
</evidence>
<dbReference type="GO" id="GO:0004568">
    <property type="term" value="F:chitinase activity"/>
    <property type="evidence" value="ECO:0007669"/>
    <property type="project" value="InterPro"/>
</dbReference>
<dbReference type="Gene3D" id="1.10.3990.20">
    <property type="entry name" value="protein bp1543"/>
    <property type="match status" value="1"/>
</dbReference>
<dbReference type="InterPro" id="IPR023346">
    <property type="entry name" value="Lysozyme-like_dom_sf"/>
</dbReference>
<organism evidence="4 5">
    <name type="scientific">Maricaulis virginensis</name>
    <dbReference type="NCBI Taxonomy" id="144022"/>
    <lineage>
        <taxon>Bacteria</taxon>
        <taxon>Pseudomonadati</taxon>
        <taxon>Pseudomonadota</taxon>
        <taxon>Alphaproteobacteria</taxon>
        <taxon>Maricaulales</taxon>
        <taxon>Maricaulaceae</taxon>
        <taxon>Maricaulis</taxon>
    </lineage>
</organism>
<dbReference type="SUPFAM" id="SSF53955">
    <property type="entry name" value="Lysozyme-like"/>
    <property type="match status" value="1"/>
</dbReference>
<dbReference type="InterPro" id="IPR036365">
    <property type="entry name" value="PGBD-like_sf"/>
</dbReference>
<dbReference type="PANTHER" id="PTHR34408">
    <property type="entry name" value="FAMILY PROTEIN, PUTATIVE-RELATED"/>
    <property type="match status" value="1"/>
</dbReference>
<evidence type="ECO:0000313" key="5">
    <source>
        <dbReference type="Proteomes" id="UP001143486"/>
    </source>
</evidence>
<dbReference type="InterPro" id="IPR002477">
    <property type="entry name" value="Peptidoglycan-bd-like"/>
</dbReference>
<feature type="domain" description="Glycoside hydrolase family 19 catalytic" evidence="1">
    <location>
        <begin position="22"/>
        <end position="140"/>
    </location>
</feature>
<evidence type="ECO:0000259" key="2">
    <source>
        <dbReference type="Pfam" id="PF01471"/>
    </source>
</evidence>
<dbReference type="Pfam" id="PF13467">
    <property type="entry name" value="RHH_4"/>
    <property type="match status" value="1"/>
</dbReference>
<dbReference type="AlphaFoldDB" id="A0A9W6ILR0"/>
<dbReference type="EMBL" id="BSFE01000002">
    <property type="protein sequence ID" value="GLK51425.1"/>
    <property type="molecule type" value="Genomic_DNA"/>
</dbReference>
<dbReference type="SUPFAM" id="SSF47090">
    <property type="entry name" value="PGBD-like"/>
    <property type="match status" value="1"/>
</dbReference>
<name>A0A9W6ILR0_9PROT</name>
<dbReference type="InterPro" id="IPR027373">
    <property type="entry name" value="RHH_dom"/>
</dbReference>
<dbReference type="PANTHER" id="PTHR34408:SF1">
    <property type="entry name" value="GLYCOSYL HYDROLASE FAMILY 19 DOMAIN-CONTAINING PROTEIN HI_1415"/>
    <property type="match status" value="1"/>
</dbReference>
<dbReference type="InterPro" id="IPR000726">
    <property type="entry name" value="Glyco_hydro_19_cat"/>
</dbReference>
<feature type="domain" description="Ribbon-helix-helix" evidence="3">
    <location>
        <begin position="271"/>
        <end position="332"/>
    </location>
</feature>
<evidence type="ECO:0000313" key="4">
    <source>
        <dbReference type="EMBL" id="GLK51425.1"/>
    </source>
</evidence>
<dbReference type="RefSeq" id="WP_271185807.1">
    <property type="nucleotide sequence ID" value="NZ_BSFE01000002.1"/>
</dbReference>
<dbReference type="InterPro" id="IPR052354">
    <property type="entry name" value="Cell_Wall_Dynamics_Protein"/>
</dbReference>
<protein>
    <recommendedName>
        <fullName evidence="6">Chitinase</fullName>
    </recommendedName>
</protein>
<evidence type="ECO:0008006" key="6">
    <source>
        <dbReference type="Google" id="ProtNLM"/>
    </source>
</evidence>
<dbReference type="Gene3D" id="1.10.101.10">
    <property type="entry name" value="PGBD-like superfamily/PGBD"/>
    <property type="match status" value="1"/>
</dbReference>
<sequence>MPELNRAALDAVASARPQSAAIIAAIRPHLPGALAAAAIDTPLRQAHFLAQIAHESDGFATLTEYASGRAYEGRADLGNTRPGDGVRYKGRGLIQLTGRTNYRRTGRRLGIGLEAEPRRAADPDIAVRTACAYWQDRQLNIHADRDDLVAVTFAVNGGLNGLADRRARLTRVRAAMDRNLDWSPAPRAELQRGARGPAVASLQYALRQAGCDVRIDGDFGPATERALRQFQAQTGLAADGISGPAVWAALLWRPALASAHAPGDKPGMPLVKRSLSLAGHRTSLSLEPEFWEEIDRAIAEDGRSLAGLVAEIDEARGEDPLASSMRVWVLERLRAGR</sequence>
<gene>
    <name evidence="4" type="ORF">GCM10017621_09330</name>
</gene>